<feature type="compositionally biased region" description="Basic and acidic residues" evidence="2">
    <location>
        <begin position="281"/>
        <end position="290"/>
    </location>
</feature>
<feature type="compositionally biased region" description="Basic and acidic residues" evidence="2">
    <location>
        <begin position="312"/>
        <end position="323"/>
    </location>
</feature>
<accession>A0A4S4EBF4</accession>
<feature type="region of interest" description="Disordered" evidence="2">
    <location>
        <begin position="277"/>
        <end position="341"/>
    </location>
</feature>
<evidence type="ECO:0000313" key="4">
    <source>
        <dbReference type="Proteomes" id="UP000306102"/>
    </source>
</evidence>
<dbReference type="STRING" id="542762.A0A4S4EBF4"/>
<gene>
    <name evidence="3" type="ORF">TEA_012103</name>
</gene>
<reference evidence="3 4" key="1">
    <citation type="journal article" date="2018" name="Proc. Natl. Acad. Sci. U.S.A.">
        <title>Draft genome sequence of Camellia sinensis var. sinensis provides insights into the evolution of the tea genome and tea quality.</title>
        <authorList>
            <person name="Wei C."/>
            <person name="Yang H."/>
            <person name="Wang S."/>
            <person name="Zhao J."/>
            <person name="Liu C."/>
            <person name="Gao L."/>
            <person name="Xia E."/>
            <person name="Lu Y."/>
            <person name="Tai Y."/>
            <person name="She G."/>
            <person name="Sun J."/>
            <person name="Cao H."/>
            <person name="Tong W."/>
            <person name="Gao Q."/>
            <person name="Li Y."/>
            <person name="Deng W."/>
            <person name="Jiang X."/>
            <person name="Wang W."/>
            <person name="Chen Q."/>
            <person name="Zhang S."/>
            <person name="Li H."/>
            <person name="Wu J."/>
            <person name="Wang P."/>
            <person name="Li P."/>
            <person name="Shi C."/>
            <person name="Zheng F."/>
            <person name="Jian J."/>
            <person name="Huang B."/>
            <person name="Shan D."/>
            <person name="Shi M."/>
            <person name="Fang C."/>
            <person name="Yue Y."/>
            <person name="Li F."/>
            <person name="Li D."/>
            <person name="Wei S."/>
            <person name="Han B."/>
            <person name="Jiang C."/>
            <person name="Yin Y."/>
            <person name="Xia T."/>
            <person name="Zhang Z."/>
            <person name="Bennetzen J.L."/>
            <person name="Zhao S."/>
            <person name="Wan X."/>
        </authorList>
    </citation>
    <scope>NUCLEOTIDE SEQUENCE [LARGE SCALE GENOMIC DNA]</scope>
    <source>
        <strain evidence="4">cv. Shuchazao</strain>
        <tissue evidence="3">Leaf</tissue>
    </source>
</reference>
<protein>
    <submittedName>
        <fullName evidence="3">Uncharacterized protein</fullName>
    </submittedName>
</protein>
<keyword evidence="4" id="KW-1185">Reference proteome</keyword>
<keyword evidence="1" id="KW-0175">Coiled coil</keyword>
<dbReference type="EMBL" id="SDRB02005849">
    <property type="protein sequence ID" value="THG13531.1"/>
    <property type="molecule type" value="Genomic_DNA"/>
</dbReference>
<comment type="caution">
    <text evidence="3">The sequence shown here is derived from an EMBL/GenBank/DDBJ whole genome shotgun (WGS) entry which is preliminary data.</text>
</comment>
<dbReference type="AlphaFoldDB" id="A0A4S4EBF4"/>
<feature type="coiled-coil region" evidence="1">
    <location>
        <begin position="228"/>
        <end position="269"/>
    </location>
</feature>
<evidence type="ECO:0000256" key="1">
    <source>
        <dbReference type="SAM" id="Coils"/>
    </source>
</evidence>
<organism evidence="3 4">
    <name type="scientific">Camellia sinensis var. sinensis</name>
    <name type="common">China tea</name>
    <dbReference type="NCBI Taxonomy" id="542762"/>
    <lineage>
        <taxon>Eukaryota</taxon>
        <taxon>Viridiplantae</taxon>
        <taxon>Streptophyta</taxon>
        <taxon>Embryophyta</taxon>
        <taxon>Tracheophyta</taxon>
        <taxon>Spermatophyta</taxon>
        <taxon>Magnoliopsida</taxon>
        <taxon>eudicotyledons</taxon>
        <taxon>Gunneridae</taxon>
        <taxon>Pentapetalae</taxon>
        <taxon>asterids</taxon>
        <taxon>Ericales</taxon>
        <taxon>Theaceae</taxon>
        <taxon>Camellia</taxon>
    </lineage>
</organism>
<name>A0A4S4EBF4_CAMSN</name>
<proteinExistence type="predicted"/>
<dbReference type="PANTHER" id="PTHR35689">
    <property type="entry name" value="EARLY ENDOSOME ANTIGEN"/>
    <property type="match status" value="1"/>
</dbReference>
<dbReference type="PANTHER" id="PTHR35689:SF1">
    <property type="entry name" value="EARLY ENDOSOME ANTIGEN"/>
    <property type="match status" value="1"/>
</dbReference>
<feature type="coiled-coil region" evidence="1">
    <location>
        <begin position="116"/>
        <end position="150"/>
    </location>
</feature>
<evidence type="ECO:0000313" key="3">
    <source>
        <dbReference type="EMBL" id="THG13531.1"/>
    </source>
</evidence>
<sequence>MDLSQEIDDYIKESIEYSLGLPVSTHTLESKLQASQEARERLRDQNCYLQMRIKEKDDVIERARAESSMNALALKKFVEENQKLAMECSNLLSQCTRWEKECSLYDRDREVLMDFANEADERAKEAETRVHEMEEELRGVKEAMQFYKHRCEMNLADGHLNCCILKVDSSAEGSATEHLLLESLITTSVGNNESAPTAHAFLEANSGLDVCHRLLKMWNSLRPSTHKVLALAAEVKTLQKDKEHLRINLARAEEEVKVLFEENKILDKENKRLVRHHKERCHTGSGEKHTSSASAKGNKRKSSPTMWSPIEGKIDFTDVDSPRKPLSSLQHYSPESRMYKK</sequence>
<evidence type="ECO:0000256" key="2">
    <source>
        <dbReference type="SAM" id="MobiDB-lite"/>
    </source>
</evidence>
<dbReference type="Proteomes" id="UP000306102">
    <property type="component" value="Unassembled WGS sequence"/>
</dbReference>